<sequence>MKIKVLLSSIAAGLVGAYFIFGEIIPKTPQYAPREEGNNEAKRLMGGDKIFSELRANVNTGKFEPKDVFEAREKVARQRANKTSQLGLNWESMGPDNQGGRTRAILVDNQDSQHLIAGSVSGGLFQSFNGGSTWEPINDLMPSLIISTIDQGPDGTIYVGTGSEFEGSAPMPGGGVFKSTDGGETFEQLQSTIPAAYNTNQDWSYVNRLKVHPDDDNKVFAGTSNGLFVSTDGGETWTKPLKTLTANCTQDNAFVQDIEITPDGRVLVGLGIGVWYSDDPTVDCSYQPAPGQIPASIERIDLDYCDSDPNYVYAITTNSGDLGGVFRSTDGGLNWSVNSPLPPTTTLDSTFNLFGTGQGFYDLALEVFPNDCEKLMIGGVQIYKIDGSWIRVAETFASPFSGIYVHADQHYFTFDPNNPNTMYIGNDGGVGVSYNATSGSMSFSTLNRNFTTTQFYDIAVGPQGQVLGGTQDNGTFLLETGDTDIGGTTDGVEVAGGDGFDTEISKLGEIGFVSLYYNRIIKFEPPSTSTPFFEFRGSFNSTSPYAGLGKAPFNTKFDIWESADDSTSIDSITFRADTVEQFLGKLTGSQVAFSGTVVPNQPAAEIAPGSISFFNPTPGNPQRVNDYDGDGVLENTDGDSVGTFDYNTYDYSFSFDAAPADQSDFFGYYAATFNNGDVLKINSATLDYPFDYTLTTALNVGDSVRIQDPVQGYMASVTNAGIIFSREVLDNTIPEWHNLADIWGITGIRSLKFSQDGNHLFVGTRNGRVHRFSGFRNLYMEDDPANVLTHNGNLFSAGQNNNITGFAIHPNDPEKVLVTVGNYGNQNHVYELDNAVSAPGAAVARNAQGNLEDFPVYDAEYHVLDPNIVLLGTDFGIWSTSDFSTSGTNVTWSNENATLANVPVFEVRQQKLGWTEATNNEVIYAGTHGRGIWRTSDLVNSTPEYPDFADKNGDIEMKVYPNPMSNVGTFEYSASANEEVDVAIYDLSGKLVRSFTDKANQSGKKKLRLNVSDFKGGTYIATITNGSVKKTARFIVVK</sequence>
<dbReference type="GO" id="GO:0010411">
    <property type="term" value="P:xyloglucan metabolic process"/>
    <property type="evidence" value="ECO:0007669"/>
    <property type="project" value="TreeGrafter"/>
</dbReference>
<dbReference type="InterPro" id="IPR036322">
    <property type="entry name" value="WD40_repeat_dom_sf"/>
</dbReference>
<organism evidence="3 4">
    <name type="scientific">Salibacter halophilus</name>
    <dbReference type="NCBI Taxonomy" id="1803916"/>
    <lineage>
        <taxon>Bacteria</taxon>
        <taxon>Pseudomonadati</taxon>
        <taxon>Bacteroidota</taxon>
        <taxon>Flavobacteriia</taxon>
        <taxon>Flavobacteriales</taxon>
        <taxon>Salibacteraceae</taxon>
        <taxon>Salibacter</taxon>
    </lineage>
</organism>
<dbReference type="InterPro" id="IPR052025">
    <property type="entry name" value="Xyloglucanase_GH74"/>
</dbReference>
<name>A0A6N6MAC7_9FLAO</name>
<dbReference type="EMBL" id="WACR01000001">
    <property type="protein sequence ID" value="KAB1066202.1"/>
    <property type="molecule type" value="Genomic_DNA"/>
</dbReference>
<feature type="domain" description="Secretion system C-terminal sorting" evidence="2">
    <location>
        <begin position="959"/>
        <end position="1036"/>
    </location>
</feature>
<dbReference type="SUPFAM" id="SSF50978">
    <property type="entry name" value="WD40 repeat-like"/>
    <property type="match status" value="1"/>
</dbReference>
<gene>
    <name evidence="3" type="ORF">F3059_01645</name>
</gene>
<dbReference type="Proteomes" id="UP000435357">
    <property type="component" value="Unassembled WGS sequence"/>
</dbReference>
<dbReference type="Gene3D" id="2.130.10.10">
    <property type="entry name" value="YVTN repeat-like/Quinoprotein amine dehydrogenase"/>
    <property type="match status" value="4"/>
</dbReference>
<evidence type="ECO:0000256" key="1">
    <source>
        <dbReference type="ARBA" id="ARBA00022729"/>
    </source>
</evidence>
<keyword evidence="1" id="KW-0732">Signal</keyword>
<dbReference type="AlphaFoldDB" id="A0A6N6MAC7"/>
<dbReference type="Pfam" id="PF18962">
    <property type="entry name" value="Por_Secre_tail"/>
    <property type="match status" value="1"/>
</dbReference>
<dbReference type="CDD" id="cd15482">
    <property type="entry name" value="Sialidase_non-viral"/>
    <property type="match status" value="1"/>
</dbReference>
<reference evidence="3 4" key="1">
    <citation type="submission" date="2019-09" db="EMBL/GenBank/DDBJ databases">
        <title>Genomes of Cryomorphaceae.</title>
        <authorList>
            <person name="Bowman J.P."/>
        </authorList>
    </citation>
    <scope>NUCLEOTIDE SEQUENCE [LARGE SCALE GENOMIC DNA]</scope>
    <source>
        <strain evidence="3 4">KCTC 52047</strain>
    </source>
</reference>
<protein>
    <submittedName>
        <fullName evidence="3">T9SS type A sorting domain-containing protein</fullName>
    </submittedName>
</protein>
<evidence type="ECO:0000259" key="2">
    <source>
        <dbReference type="Pfam" id="PF18962"/>
    </source>
</evidence>
<dbReference type="InterPro" id="IPR026444">
    <property type="entry name" value="Secre_tail"/>
</dbReference>
<proteinExistence type="predicted"/>
<dbReference type="RefSeq" id="WP_151166190.1">
    <property type="nucleotide sequence ID" value="NZ_WACR01000001.1"/>
</dbReference>
<dbReference type="PANTHER" id="PTHR43739">
    <property type="entry name" value="XYLOGLUCANASE (EUROFUNG)"/>
    <property type="match status" value="1"/>
</dbReference>
<dbReference type="OrthoDB" id="9757947at2"/>
<dbReference type="PANTHER" id="PTHR43739:SF5">
    <property type="entry name" value="EXO-ALPHA-SIALIDASE"/>
    <property type="match status" value="1"/>
</dbReference>
<evidence type="ECO:0000313" key="3">
    <source>
        <dbReference type="EMBL" id="KAB1066202.1"/>
    </source>
</evidence>
<dbReference type="SUPFAM" id="SSF110296">
    <property type="entry name" value="Oligoxyloglucan reducing end-specific cellobiohydrolase"/>
    <property type="match status" value="1"/>
</dbReference>
<dbReference type="NCBIfam" id="TIGR04183">
    <property type="entry name" value="Por_Secre_tail"/>
    <property type="match status" value="1"/>
</dbReference>
<comment type="caution">
    <text evidence="3">The sequence shown here is derived from an EMBL/GenBank/DDBJ whole genome shotgun (WGS) entry which is preliminary data.</text>
</comment>
<accession>A0A6N6MAC7</accession>
<evidence type="ECO:0000313" key="4">
    <source>
        <dbReference type="Proteomes" id="UP000435357"/>
    </source>
</evidence>
<keyword evidence="4" id="KW-1185">Reference proteome</keyword>
<dbReference type="InterPro" id="IPR015943">
    <property type="entry name" value="WD40/YVTN_repeat-like_dom_sf"/>
</dbReference>